<evidence type="ECO:0000313" key="1">
    <source>
        <dbReference type="EMBL" id="VDP85145.1"/>
    </source>
</evidence>
<evidence type="ECO:0000313" key="2">
    <source>
        <dbReference type="Proteomes" id="UP000269396"/>
    </source>
</evidence>
<reference evidence="1 2" key="1">
    <citation type="submission" date="2018-11" db="EMBL/GenBank/DDBJ databases">
        <authorList>
            <consortium name="Pathogen Informatics"/>
        </authorList>
    </citation>
    <scope>NUCLEOTIDE SEQUENCE [LARGE SCALE GENOMIC DNA]</scope>
    <source>
        <strain>Denwood</strain>
        <strain evidence="2">Zambia</strain>
    </source>
</reference>
<gene>
    <name evidence="1" type="ORF">SMTD_LOCUS21563</name>
</gene>
<sequence length="53" mass="5945">MDLGFVLFGTREQGVPVLLSELMPPDGFDPVSPSFTIRDVPQDYRYTLLTNAK</sequence>
<protein>
    <submittedName>
        <fullName evidence="1">Uncharacterized protein</fullName>
    </submittedName>
</protein>
<name>A0A183Q4M7_9TREM</name>
<organism evidence="1 2">
    <name type="scientific">Schistosoma mattheei</name>
    <dbReference type="NCBI Taxonomy" id="31246"/>
    <lineage>
        <taxon>Eukaryota</taxon>
        <taxon>Metazoa</taxon>
        <taxon>Spiralia</taxon>
        <taxon>Lophotrochozoa</taxon>
        <taxon>Platyhelminthes</taxon>
        <taxon>Trematoda</taxon>
        <taxon>Digenea</taxon>
        <taxon>Strigeidida</taxon>
        <taxon>Schistosomatoidea</taxon>
        <taxon>Schistosomatidae</taxon>
        <taxon>Schistosoma</taxon>
    </lineage>
</organism>
<dbReference type="AlphaFoldDB" id="A0A183Q4M7"/>
<proteinExistence type="predicted"/>
<keyword evidence="2" id="KW-1185">Reference proteome</keyword>
<dbReference type="EMBL" id="UZAL01047728">
    <property type="protein sequence ID" value="VDP85145.1"/>
    <property type="molecule type" value="Genomic_DNA"/>
</dbReference>
<accession>A0A183Q4M7</accession>
<dbReference type="Proteomes" id="UP000269396">
    <property type="component" value="Unassembled WGS sequence"/>
</dbReference>